<dbReference type="AlphaFoldDB" id="A0A2Z5TR56"/>
<reference evidence="3" key="2">
    <citation type="submission" date="2017-10" db="EMBL/GenBank/DDBJ databases">
        <title>High Expression of DNA Repair Genes in Long-Lived Termite King.</title>
        <authorList>
            <person name="Tasaki E."/>
            <person name="Mitaka Y."/>
            <person name="Nozaki T."/>
            <person name="Kobayashi K."/>
            <person name="Matsuura K."/>
            <person name="Iuchi Y."/>
        </authorList>
    </citation>
    <scope>NUCLEOTIDE SEQUENCE</scope>
</reference>
<feature type="compositionally biased region" description="Acidic residues" evidence="1">
    <location>
        <begin position="332"/>
        <end position="344"/>
    </location>
</feature>
<dbReference type="InterPro" id="IPR039253">
    <property type="entry name" value="APLF"/>
</dbReference>
<feature type="compositionally biased region" description="Polar residues" evidence="1">
    <location>
        <begin position="246"/>
        <end position="256"/>
    </location>
</feature>
<dbReference type="GO" id="GO:0035861">
    <property type="term" value="C:site of double-strand break"/>
    <property type="evidence" value="ECO:0007669"/>
    <property type="project" value="TreeGrafter"/>
</dbReference>
<feature type="compositionally biased region" description="Basic and acidic residues" evidence="1">
    <location>
        <begin position="216"/>
        <end position="227"/>
    </location>
</feature>
<dbReference type="EMBL" id="FX985749">
    <property type="protein sequence ID" value="BBA93636.1"/>
    <property type="molecule type" value="mRNA"/>
</dbReference>
<reference evidence="3" key="1">
    <citation type="journal article" date="2016" name="PLoS ONE">
        <title>Caste-Specific and Sex-Specific Expression of Chemoreceptor Genes in a Termite.</title>
        <authorList>
            <person name="Mitaka Y."/>
            <person name="Kobayashi K."/>
            <person name="Mikheyev A."/>
            <person name="Tin M.M.Y."/>
            <person name="Watanabe Y."/>
            <person name="Matsuura K."/>
        </authorList>
    </citation>
    <scope>NUCLEOTIDE SEQUENCE</scope>
</reference>
<dbReference type="PANTHER" id="PTHR21315:SF2">
    <property type="entry name" value="APRATAXIN AND PNK-LIKE FACTOR"/>
    <property type="match status" value="1"/>
</dbReference>
<feature type="domain" description="PBZ-type" evidence="2">
    <location>
        <begin position="259"/>
        <end position="283"/>
    </location>
</feature>
<dbReference type="GO" id="GO:0005634">
    <property type="term" value="C:nucleus"/>
    <property type="evidence" value="ECO:0007669"/>
    <property type="project" value="TreeGrafter"/>
</dbReference>
<name>A0A2Z5TR56_9NEOP</name>
<dbReference type="GO" id="GO:0006302">
    <property type="term" value="P:double-strand break repair"/>
    <property type="evidence" value="ECO:0007669"/>
    <property type="project" value="InterPro"/>
</dbReference>
<proteinExistence type="evidence at transcript level"/>
<feature type="region of interest" description="Disordered" evidence="1">
    <location>
        <begin position="273"/>
        <end position="389"/>
    </location>
</feature>
<dbReference type="InterPro" id="IPR019406">
    <property type="entry name" value="APLF_PBZ"/>
</dbReference>
<dbReference type="SUPFAM" id="SSF49879">
    <property type="entry name" value="SMAD/FHA domain"/>
    <property type="match status" value="1"/>
</dbReference>
<evidence type="ECO:0000259" key="2">
    <source>
        <dbReference type="Pfam" id="PF10283"/>
    </source>
</evidence>
<dbReference type="Pfam" id="PF10283">
    <property type="entry name" value="zf-CCHH"/>
    <property type="match status" value="2"/>
</dbReference>
<protein>
    <submittedName>
        <fullName evidence="3">Putative APXT and PNK-like factor</fullName>
    </submittedName>
</protein>
<dbReference type="GO" id="GO:0003906">
    <property type="term" value="F:DNA-(apurinic or apyrimidinic site) endonuclease activity"/>
    <property type="evidence" value="ECO:0007669"/>
    <property type="project" value="InterPro"/>
</dbReference>
<dbReference type="Gene3D" id="2.60.200.20">
    <property type="match status" value="1"/>
</dbReference>
<feature type="compositionally biased region" description="Basic and acidic residues" evidence="1">
    <location>
        <begin position="374"/>
        <end position="389"/>
    </location>
</feature>
<feature type="region of interest" description="Disordered" evidence="1">
    <location>
        <begin position="144"/>
        <end position="256"/>
    </location>
</feature>
<dbReference type="InterPro" id="IPR008984">
    <property type="entry name" value="SMAD_FHA_dom_sf"/>
</dbReference>
<evidence type="ECO:0000256" key="1">
    <source>
        <dbReference type="SAM" id="MobiDB-lite"/>
    </source>
</evidence>
<dbReference type="PANTHER" id="PTHR21315">
    <property type="entry name" value="APRATAXIN AND PNK-LIKE FACTOR-RELATED"/>
    <property type="match status" value="1"/>
</dbReference>
<gene>
    <name evidence="3" type="primary">RsAPLF</name>
</gene>
<feature type="compositionally biased region" description="Polar residues" evidence="1">
    <location>
        <begin position="321"/>
        <end position="330"/>
    </location>
</feature>
<sequence length="389" mass="43368">MNVTLVRQDESVGEVNIALGEVIFGRGPLLGCTDKRVSHQHARMKVSEEGHIILEAIHTNPLFYIKGENPPVELTKSDFVVVSDGDEFSLVPDSYRFRVVIPSQVDSNHNGHIEGDDSTAQAQSPDHTYKRQLPAWMINIAKGGESNSNVKASHPQKREDEISDENLVNKKLKVASEDSGALGEDSSLGDDHDVPGSKPEPERTKLHEMSDDEEGGDVRDLEVKTEIEESCEDTATSAAQAGDPSTAVTNQGTGNVQKRRCMYGAKCYRKNTHHRVEFSHPGDPDYDDTDLPECPYGTACYRKNKQHRFDFKHTTKPRQAKQPQSRQMNSAADDEDDYDYDDPFLNDASSDDYQPTDTGSDISDVMSSGEEEADTKRMMKEAKKFTRKK</sequence>
<dbReference type="GO" id="GO:0008408">
    <property type="term" value="F:3'-5' exonuclease activity"/>
    <property type="evidence" value="ECO:0007669"/>
    <property type="project" value="InterPro"/>
</dbReference>
<feature type="domain" description="PBZ-type" evidence="2">
    <location>
        <begin position="292"/>
        <end position="316"/>
    </location>
</feature>
<feature type="compositionally biased region" description="Polar residues" evidence="1">
    <location>
        <begin position="347"/>
        <end position="361"/>
    </location>
</feature>
<feature type="region of interest" description="Disordered" evidence="1">
    <location>
        <begin position="106"/>
        <end position="126"/>
    </location>
</feature>
<evidence type="ECO:0000313" key="3">
    <source>
        <dbReference type="EMBL" id="BBA93636.1"/>
    </source>
</evidence>
<feature type="compositionally biased region" description="Basic and acidic residues" evidence="1">
    <location>
        <begin position="189"/>
        <end position="209"/>
    </location>
</feature>
<feature type="compositionally biased region" description="Basic and acidic residues" evidence="1">
    <location>
        <begin position="274"/>
        <end position="283"/>
    </location>
</feature>
<organism evidence="3">
    <name type="scientific">Reticulitermes speratus</name>
    <dbReference type="NCBI Taxonomy" id="60591"/>
    <lineage>
        <taxon>Eukaryota</taxon>
        <taxon>Metazoa</taxon>
        <taxon>Ecdysozoa</taxon>
        <taxon>Arthropoda</taxon>
        <taxon>Hexapoda</taxon>
        <taxon>Insecta</taxon>
        <taxon>Pterygota</taxon>
        <taxon>Neoptera</taxon>
        <taxon>Polyneoptera</taxon>
        <taxon>Dictyoptera</taxon>
        <taxon>Blattodea</taxon>
        <taxon>Blattoidea</taxon>
        <taxon>Termitoidae</taxon>
        <taxon>Rhinotermitidae</taxon>
        <taxon>Reticulitermes</taxon>
        <taxon>Frontotermes</taxon>
    </lineage>
</organism>
<accession>A0A2Z5TR56</accession>